<evidence type="ECO:0000256" key="7">
    <source>
        <dbReference type="ARBA" id="ARBA00022685"/>
    </source>
</evidence>
<evidence type="ECO:0000256" key="16">
    <source>
        <dbReference type="ARBA" id="ARBA00023136"/>
    </source>
</evidence>
<evidence type="ECO:0000256" key="11">
    <source>
        <dbReference type="ARBA" id="ARBA00022737"/>
    </source>
</evidence>
<dbReference type="InterPro" id="IPR020894">
    <property type="entry name" value="Cadherin_CS"/>
</dbReference>
<dbReference type="SMART" id="SM00112">
    <property type="entry name" value="CA"/>
    <property type="match status" value="3"/>
</dbReference>
<evidence type="ECO:0000256" key="1">
    <source>
        <dbReference type="ARBA" id="ARBA00004135"/>
    </source>
</evidence>
<dbReference type="PRINTS" id="PR00205">
    <property type="entry name" value="CADHERIN"/>
</dbReference>
<keyword evidence="10" id="KW-0732">Signal</keyword>
<dbReference type="GO" id="GO:0044331">
    <property type="term" value="P:cell-cell adhesion mediated by cadherin"/>
    <property type="evidence" value="ECO:0007669"/>
    <property type="project" value="TreeGrafter"/>
</dbReference>
<keyword evidence="11" id="KW-0677">Repeat</keyword>
<evidence type="ECO:0000256" key="14">
    <source>
        <dbReference type="ARBA" id="ARBA00022949"/>
    </source>
</evidence>
<dbReference type="GO" id="GO:0007043">
    <property type="term" value="P:cell-cell junction assembly"/>
    <property type="evidence" value="ECO:0007669"/>
    <property type="project" value="TreeGrafter"/>
</dbReference>
<feature type="compositionally biased region" description="Low complexity" evidence="21">
    <location>
        <begin position="865"/>
        <end position="882"/>
    </location>
</feature>
<dbReference type="GO" id="GO:0034332">
    <property type="term" value="P:adherens junction organization"/>
    <property type="evidence" value="ECO:0007669"/>
    <property type="project" value="TreeGrafter"/>
</dbReference>
<dbReference type="Proteomes" id="UP000694522">
    <property type="component" value="Unplaced"/>
</dbReference>
<keyword evidence="17" id="KW-0325">Glycoprotein</keyword>
<feature type="domain" description="Cadherin" evidence="23">
    <location>
        <begin position="393"/>
        <end position="507"/>
    </location>
</feature>
<keyword evidence="15 22" id="KW-1133">Transmembrane helix</keyword>
<keyword evidence="13 19" id="KW-0130">Cell adhesion</keyword>
<dbReference type="InterPro" id="IPR014868">
    <property type="entry name" value="Cadherin_pro_dom"/>
</dbReference>
<evidence type="ECO:0000256" key="3">
    <source>
        <dbReference type="ARBA" id="ARBA00004251"/>
    </source>
</evidence>
<reference evidence="24" key="2">
    <citation type="submission" date="2025-09" db="UniProtKB">
        <authorList>
            <consortium name="Ensembl"/>
        </authorList>
    </citation>
    <scope>IDENTIFICATION</scope>
</reference>
<dbReference type="Pfam" id="PF00028">
    <property type="entry name" value="Cadherin"/>
    <property type="match status" value="3"/>
</dbReference>
<dbReference type="GO" id="GO:0048787">
    <property type="term" value="C:presynaptic active zone membrane"/>
    <property type="evidence" value="ECO:0007669"/>
    <property type="project" value="TreeGrafter"/>
</dbReference>
<dbReference type="GO" id="GO:0030027">
    <property type="term" value="C:lamellipodium"/>
    <property type="evidence" value="ECO:0007669"/>
    <property type="project" value="TreeGrafter"/>
</dbReference>
<dbReference type="CDD" id="cd11304">
    <property type="entry name" value="Cadherin_repeat"/>
    <property type="match status" value="3"/>
</dbReference>
<dbReference type="InterPro" id="IPR027397">
    <property type="entry name" value="Catenin-bd_sf"/>
</dbReference>
<evidence type="ECO:0000256" key="21">
    <source>
        <dbReference type="SAM" id="MobiDB-lite"/>
    </source>
</evidence>
<dbReference type="GO" id="GO:0007156">
    <property type="term" value="P:homophilic cell adhesion via plasma membrane adhesion molecules"/>
    <property type="evidence" value="ECO:0007669"/>
    <property type="project" value="InterPro"/>
</dbReference>
<evidence type="ECO:0000256" key="20">
    <source>
        <dbReference type="RuleBase" id="RU004357"/>
    </source>
</evidence>
<evidence type="ECO:0000256" key="12">
    <source>
        <dbReference type="ARBA" id="ARBA00022837"/>
    </source>
</evidence>
<dbReference type="InterPro" id="IPR000233">
    <property type="entry name" value="Cadherin_Y-type_LIR"/>
</dbReference>
<dbReference type="GO" id="GO:0005737">
    <property type="term" value="C:cytoplasm"/>
    <property type="evidence" value="ECO:0007669"/>
    <property type="project" value="TreeGrafter"/>
</dbReference>
<feature type="transmembrane region" description="Helical" evidence="22">
    <location>
        <begin position="222"/>
        <end position="243"/>
    </location>
</feature>
<dbReference type="InterPro" id="IPR015919">
    <property type="entry name" value="Cadherin-like_sf"/>
</dbReference>
<dbReference type="GO" id="GO:0016342">
    <property type="term" value="C:catenin complex"/>
    <property type="evidence" value="ECO:0007669"/>
    <property type="project" value="TreeGrafter"/>
</dbReference>
<keyword evidence="8 19" id="KW-0812">Transmembrane</keyword>
<dbReference type="FunFam" id="2.60.40.60:FF:000027">
    <property type="entry name" value="Cadherin 2"/>
    <property type="match status" value="1"/>
</dbReference>
<reference evidence="24" key="1">
    <citation type="submission" date="2025-08" db="UniProtKB">
        <authorList>
            <consortium name="Ensembl"/>
        </authorList>
    </citation>
    <scope>IDENTIFICATION</scope>
</reference>
<dbReference type="GO" id="GO:0042383">
    <property type="term" value="C:sarcolemma"/>
    <property type="evidence" value="ECO:0007669"/>
    <property type="project" value="UniProtKB-SubCell"/>
</dbReference>
<dbReference type="Pfam" id="PF01049">
    <property type="entry name" value="CADH_Y-type_LIR"/>
    <property type="match status" value="1"/>
</dbReference>
<dbReference type="PROSITE" id="PS50268">
    <property type="entry name" value="CADHERIN_2"/>
    <property type="match status" value="4"/>
</dbReference>
<dbReference type="Ensembl" id="ENSACOT00000015610.1">
    <property type="protein sequence ID" value="ENSACOP00000015074.1"/>
    <property type="gene ID" value="ENSACOG00000010508.1"/>
</dbReference>
<dbReference type="FunFam" id="2.60.40.60:FF:000022">
    <property type="entry name" value="Cadherin 2"/>
    <property type="match status" value="1"/>
</dbReference>
<dbReference type="Gene3D" id="4.10.900.10">
    <property type="entry name" value="TCF3-CBD (Catenin binding domain)"/>
    <property type="match status" value="1"/>
</dbReference>
<dbReference type="GO" id="GO:0099634">
    <property type="term" value="C:postsynaptic specialization membrane"/>
    <property type="evidence" value="ECO:0007669"/>
    <property type="project" value="TreeGrafter"/>
</dbReference>
<feature type="region of interest" description="Disordered" evidence="21">
    <location>
        <begin position="865"/>
        <end position="886"/>
    </location>
</feature>
<dbReference type="GO" id="GO:0005509">
    <property type="term" value="F:calcium ion binding"/>
    <property type="evidence" value="ECO:0007669"/>
    <property type="project" value="UniProtKB-UniRule"/>
</dbReference>
<dbReference type="GO" id="GO:0030057">
    <property type="term" value="C:desmosome"/>
    <property type="evidence" value="ECO:0007669"/>
    <property type="project" value="UniProtKB-SubCell"/>
</dbReference>
<dbReference type="GO" id="GO:0045296">
    <property type="term" value="F:cadherin binding"/>
    <property type="evidence" value="ECO:0007669"/>
    <property type="project" value="TreeGrafter"/>
</dbReference>
<dbReference type="AlphaFoldDB" id="A0A8B9FTP0"/>
<dbReference type="PANTHER" id="PTHR24027:SF79">
    <property type="entry name" value="CADHERIN-2"/>
    <property type="match status" value="1"/>
</dbReference>
<dbReference type="GO" id="GO:0016477">
    <property type="term" value="P:cell migration"/>
    <property type="evidence" value="ECO:0007669"/>
    <property type="project" value="TreeGrafter"/>
</dbReference>
<keyword evidence="12 18" id="KW-0106">Calcium</keyword>
<dbReference type="SUPFAM" id="SSF49313">
    <property type="entry name" value="Cadherin-like"/>
    <property type="match status" value="4"/>
</dbReference>
<evidence type="ECO:0000256" key="2">
    <source>
        <dbReference type="ARBA" id="ARBA00004241"/>
    </source>
</evidence>
<dbReference type="GO" id="GO:0000902">
    <property type="term" value="P:cell morphogenesis"/>
    <property type="evidence" value="ECO:0007669"/>
    <property type="project" value="TreeGrafter"/>
</dbReference>
<dbReference type="PANTHER" id="PTHR24027">
    <property type="entry name" value="CADHERIN-23"/>
    <property type="match status" value="1"/>
</dbReference>
<accession>A0A8B9FTP0</accession>
<dbReference type="PROSITE" id="PS00232">
    <property type="entry name" value="CADHERIN_1"/>
    <property type="match status" value="2"/>
</dbReference>
<dbReference type="GO" id="GO:0007416">
    <property type="term" value="P:synapse assembly"/>
    <property type="evidence" value="ECO:0007669"/>
    <property type="project" value="TreeGrafter"/>
</dbReference>
<evidence type="ECO:0000256" key="6">
    <source>
        <dbReference type="ARBA" id="ARBA00022475"/>
    </source>
</evidence>
<keyword evidence="14" id="KW-0965">Cell junction</keyword>
<dbReference type="GO" id="GO:0014704">
    <property type="term" value="C:intercalated disc"/>
    <property type="evidence" value="ECO:0007669"/>
    <property type="project" value="TreeGrafter"/>
</dbReference>
<dbReference type="InterPro" id="IPR002126">
    <property type="entry name" value="Cadherin-like_dom"/>
</dbReference>
<feature type="domain" description="Cadherin" evidence="23">
    <location>
        <begin position="508"/>
        <end position="616"/>
    </location>
</feature>
<evidence type="ECO:0000256" key="4">
    <source>
        <dbReference type="ARBA" id="ARBA00004536"/>
    </source>
</evidence>
<name>A0A8B9FTP0_9PSIT</name>
<keyword evidence="16 22" id="KW-0472">Membrane</keyword>
<evidence type="ECO:0000256" key="22">
    <source>
        <dbReference type="SAM" id="Phobius"/>
    </source>
</evidence>
<evidence type="ECO:0000256" key="5">
    <source>
        <dbReference type="ARBA" id="ARBA00004568"/>
    </source>
</evidence>
<feature type="domain" description="Cadherin" evidence="23">
    <location>
        <begin position="243"/>
        <end position="277"/>
    </location>
</feature>
<dbReference type="Gene3D" id="2.60.40.60">
    <property type="entry name" value="Cadherins"/>
    <property type="match status" value="5"/>
</dbReference>
<proteinExistence type="predicted"/>
<dbReference type="GO" id="GO:0016339">
    <property type="term" value="P:calcium-dependent cell-cell adhesion via plasma membrane cell adhesion molecules"/>
    <property type="evidence" value="ECO:0007669"/>
    <property type="project" value="TreeGrafter"/>
</dbReference>
<dbReference type="InterPro" id="IPR039808">
    <property type="entry name" value="Cadherin"/>
</dbReference>
<keyword evidence="9" id="KW-0479">Metal-binding</keyword>
<keyword evidence="25" id="KW-1185">Reference proteome</keyword>
<dbReference type="GO" id="GO:0043005">
    <property type="term" value="C:neuron projection"/>
    <property type="evidence" value="ECO:0007669"/>
    <property type="project" value="TreeGrafter"/>
</dbReference>
<evidence type="ECO:0000313" key="25">
    <source>
        <dbReference type="Proteomes" id="UP000694522"/>
    </source>
</evidence>
<feature type="transmembrane region" description="Helical" evidence="22">
    <location>
        <begin position="728"/>
        <end position="748"/>
    </location>
</feature>
<evidence type="ECO:0000256" key="19">
    <source>
        <dbReference type="RuleBase" id="RU003318"/>
    </source>
</evidence>
<keyword evidence="6" id="KW-1003">Cell membrane</keyword>
<dbReference type="GO" id="GO:0009986">
    <property type="term" value="C:cell surface"/>
    <property type="evidence" value="ECO:0007669"/>
    <property type="project" value="UniProtKB-SubCell"/>
</dbReference>
<evidence type="ECO:0000256" key="8">
    <source>
        <dbReference type="ARBA" id="ARBA00022692"/>
    </source>
</evidence>
<evidence type="ECO:0000256" key="9">
    <source>
        <dbReference type="ARBA" id="ARBA00022723"/>
    </source>
</evidence>
<dbReference type="FunFam" id="2.60.40.60:FF:000019">
    <property type="entry name" value="Cadherin 2"/>
    <property type="match status" value="1"/>
</dbReference>
<evidence type="ECO:0000313" key="24">
    <source>
        <dbReference type="Ensembl" id="ENSACOP00000015074.1"/>
    </source>
</evidence>
<dbReference type="GO" id="GO:0045177">
    <property type="term" value="C:apical part of cell"/>
    <property type="evidence" value="ECO:0007669"/>
    <property type="project" value="TreeGrafter"/>
</dbReference>
<evidence type="ECO:0000256" key="18">
    <source>
        <dbReference type="PROSITE-ProRule" id="PRU00043"/>
    </source>
</evidence>
<evidence type="ECO:0000259" key="23">
    <source>
        <dbReference type="PROSITE" id="PS50268"/>
    </source>
</evidence>
<dbReference type="GO" id="GO:0005912">
    <property type="term" value="C:adherens junction"/>
    <property type="evidence" value="ECO:0007669"/>
    <property type="project" value="UniProtKB-SubCell"/>
</dbReference>
<comment type="subcellular location">
    <subcellularLocation>
        <location evidence="4">Cell junction</location>
        <location evidence="4">Adherens junction</location>
    </subcellularLocation>
    <subcellularLocation>
        <location evidence="5">Cell junction</location>
        <location evidence="5">Desmosome</location>
    </subcellularLocation>
    <subcellularLocation>
        <location evidence="1">Cell membrane</location>
        <location evidence="1">Sarcolemma</location>
    </subcellularLocation>
    <subcellularLocation>
        <location evidence="3 19">Cell membrane</location>
        <topology evidence="3 19">Single-pass type I membrane protein</topology>
    </subcellularLocation>
    <subcellularLocation>
        <location evidence="2">Cell surface</location>
    </subcellularLocation>
</comment>
<protein>
    <submittedName>
        <fullName evidence="24">Cadherin 2</fullName>
    </submittedName>
</protein>
<evidence type="ECO:0000256" key="13">
    <source>
        <dbReference type="ARBA" id="ARBA00022889"/>
    </source>
</evidence>
<evidence type="ECO:0000256" key="10">
    <source>
        <dbReference type="ARBA" id="ARBA00022729"/>
    </source>
</evidence>
<evidence type="ECO:0000256" key="17">
    <source>
        <dbReference type="ARBA" id="ARBA00023180"/>
    </source>
</evidence>
<dbReference type="Pfam" id="PF08758">
    <property type="entry name" value="Cadherin_pro"/>
    <property type="match status" value="1"/>
</dbReference>
<dbReference type="FunFam" id="4.10.900.10:FF:000001">
    <property type="entry name" value="Cadherin 2"/>
    <property type="match status" value="1"/>
</dbReference>
<keyword evidence="7" id="KW-0165">Cleavage on pair of basic residues</keyword>
<dbReference type="FunFam" id="2.60.40.60:FF:000139">
    <property type="entry name" value="Cadherin-2 preproprotein"/>
    <property type="match status" value="1"/>
</dbReference>
<dbReference type="GO" id="GO:0014069">
    <property type="term" value="C:postsynaptic density"/>
    <property type="evidence" value="ECO:0007669"/>
    <property type="project" value="TreeGrafter"/>
</dbReference>
<sequence>MFSCQKNQDCVLFRSYQTSGILFLPFQLSERLTLLLHKFHLAFQAPIKATCEDMSCKTGFPEDVHSAVVSRSVHGGQPLLNVRFRSCDGNKKIHFGSSEPEDFRVGEDGVVYAERSFQLSAEPTEFVVSAQDKETQEEWQMRVKLTPEPTFTGASEKDQKKIEDIIFPWQQYKHSSPLKRQKRDWVIPPINLPENSRGPFPQELVRKAKYLELKMSGLKLPVTNIFVCLCLYVVQMLILQLFLQLRAHAVDVNGNQVENPIDIVINVIDMNDNRPEFLHQVWNGTVPEGSKPGTYVMTVTAIDADDPNAQNGMLRYRILSQAPSSPSPNMFTINNETGDIITVAAGLDREKVQQYTLIIQATDMEGNPTYGLSNTATAVITVTDVNDNPPEFTAMTFYGEVPENRVDVIVANLTVTDKDQPHTPAWNAMYRMTGGDPTGRFTILTDPNSNDGLVTVVKPIDFETNRMFVLTVAAENQVPLAKGIQHPPQSTATVSITVIDVNESPYFVPNPKLVRQEEGLLAGSMLTTFTAQDPDRYMQQTSLRYSKLSDPANWLKIDPINGQITTTAVLDRESIYVQNNMYNATFLASDSGIPPMSGTGTLQIYLLDINDNAPQVNPKEATTCETVQPNAINITAVDPDIDPNAGPFAFELPDTPASIKRNWTIVRISEITAYHRMVWVGRGTFHQPRLLKASSNLALSRLDMLKYPHKKTNAKFVPFSAAVLQNENLVLCLPFCNVVLVLMFVVWMKRRDKERQAKQLLIDPEDDVRDNILKYDEEGGGEEDQDYDLSQLQQPDTVEPDAIKPVGIRRLDERPIHAEPQYPVRSAAPHPGDIGDFINEGLKAADNDPTAPPYDSLLVFDYEGSGSTAGSLSSLNSSSSGGEQDYDYLNDWGPRFKKLADMYGGGDD</sequence>
<dbReference type="GO" id="GO:0008013">
    <property type="term" value="F:beta-catenin binding"/>
    <property type="evidence" value="ECO:0007669"/>
    <property type="project" value="TreeGrafter"/>
</dbReference>
<comment type="function">
    <text evidence="20">Cadherins are calcium-dependent cell adhesion proteins.</text>
</comment>
<dbReference type="SMART" id="SM01055">
    <property type="entry name" value="Cadherin_pro"/>
    <property type="match status" value="1"/>
</dbReference>
<evidence type="ECO:0000256" key="15">
    <source>
        <dbReference type="ARBA" id="ARBA00022989"/>
    </source>
</evidence>
<feature type="domain" description="Cadherin" evidence="23">
    <location>
        <begin position="278"/>
        <end position="392"/>
    </location>
</feature>
<organism evidence="24 25">
    <name type="scientific">Amazona collaria</name>
    <name type="common">yellow-billed parrot</name>
    <dbReference type="NCBI Taxonomy" id="241587"/>
    <lineage>
        <taxon>Eukaryota</taxon>
        <taxon>Metazoa</taxon>
        <taxon>Chordata</taxon>
        <taxon>Craniata</taxon>
        <taxon>Vertebrata</taxon>
        <taxon>Euteleostomi</taxon>
        <taxon>Archelosauria</taxon>
        <taxon>Archosauria</taxon>
        <taxon>Dinosauria</taxon>
        <taxon>Saurischia</taxon>
        <taxon>Theropoda</taxon>
        <taxon>Coelurosauria</taxon>
        <taxon>Aves</taxon>
        <taxon>Neognathae</taxon>
        <taxon>Neoaves</taxon>
        <taxon>Telluraves</taxon>
        <taxon>Australaves</taxon>
        <taxon>Psittaciformes</taxon>
        <taxon>Psittacidae</taxon>
        <taxon>Amazona</taxon>
    </lineage>
</organism>